<organism evidence="1 2">
    <name type="scientific">Uncinula necator</name>
    <name type="common">Grape powdery mildew</name>
    <dbReference type="NCBI Taxonomy" id="52586"/>
    <lineage>
        <taxon>Eukaryota</taxon>
        <taxon>Fungi</taxon>
        <taxon>Dikarya</taxon>
        <taxon>Ascomycota</taxon>
        <taxon>Pezizomycotina</taxon>
        <taxon>Leotiomycetes</taxon>
        <taxon>Erysiphales</taxon>
        <taxon>Erysiphaceae</taxon>
        <taxon>Erysiphe</taxon>
    </lineage>
</organism>
<dbReference type="Proteomes" id="UP000030854">
    <property type="component" value="Unassembled WGS sequence"/>
</dbReference>
<dbReference type="PANTHER" id="PTHR42051">
    <property type="entry name" value="MEIOTICALLY UP-REGULATED PROTEIN PB1A10.08"/>
    <property type="match status" value="1"/>
</dbReference>
<evidence type="ECO:0000313" key="2">
    <source>
        <dbReference type="Proteomes" id="UP000030854"/>
    </source>
</evidence>
<protein>
    <submittedName>
        <fullName evidence="1">Uncharacterized protein</fullName>
    </submittedName>
</protein>
<comment type="caution">
    <text evidence="1">The sequence shown here is derived from an EMBL/GenBank/DDBJ whole genome shotgun (WGS) entry which is preliminary data.</text>
</comment>
<proteinExistence type="predicted"/>
<keyword evidence="2" id="KW-1185">Reference proteome</keyword>
<reference evidence="1 2" key="1">
    <citation type="journal article" date="2014" name="BMC Genomics">
        <title>Adaptive genomic structural variation in the grape powdery mildew pathogen, Erysiphe necator.</title>
        <authorList>
            <person name="Jones L."/>
            <person name="Riaz S."/>
            <person name="Morales-Cruz A."/>
            <person name="Amrine K.C."/>
            <person name="McGuire B."/>
            <person name="Gubler W.D."/>
            <person name="Walker M.A."/>
            <person name="Cantu D."/>
        </authorList>
    </citation>
    <scope>NUCLEOTIDE SEQUENCE [LARGE SCALE GENOMIC DNA]</scope>
    <source>
        <strain evidence="2">c</strain>
    </source>
</reference>
<dbReference type="InterPro" id="IPR034443">
    <property type="entry name" value="PB1A10.08"/>
</dbReference>
<evidence type="ECO:0000313" key="1">
    <source>
        <dbReference type="EMBL" id="KHJ35872.1"/>
    </source>
</evidence>
<dbReference type="EMBL" id="JNVN01000222">
    <property type="protein sequence ID" value="KHJ35872.1"/>
    <property type="molecule type" value="Genomic_DNA"/>
</dbReference>
<dbReference type="OMA" id="PYEIGND"/>
<accession>A0A0B1PB13</accession>
<name>A0A0B1PB13_UNCNE</name>
<sequence>MITSPATIHYLSTMKTLNKTPQISARYSNEDTRACAESPLTFPAILTRGNRRTHRNKRSGLRDQLIQMTTHERVYSIAKLLALTSIPPLPKNKIRSLGTTKQRSTVNAILENINVSEKECDFSTDGSPWDIFLNLQDEISKLYELKRTQENALNKLVSKPIFNTSDPSRPVLPHFQSHLVIPESFETFKLPSRQSKKLRRKPLQLPRQLCLNEDHPLFSLRSNLNYEDQDQLLEKLTDLHEKPHLKSVDKRSIFTPQLHLKTSFHKIKYSLNSISSLLSPSLKSINPSSSPSKLDKPDLSNTRESLPIRLELVPTSQLRWYLNPITNLPIEDHKSVLYKTKGQRRCMVSIQMQTYKISISNDHPPHHVISYRTKQINEDQSAKTLVVRRRDMRENCDFLRVAVMEMLMRKRGKLDDQEPGKARLILPPRTLTTRPPETTACGIPLRWVPLSM</sequence>
<dbReference type="HOGENOM" id="CLU_023951_1_0_1"/>
<gene>
    <name evidence="1" type="ORF">EV44_g6350</name>
</gene>
<dbReference type="PANTHER" id="PTHR42051:SF1">
    <property type="entry name" value="MEIOTICALLY UP-REGULATED PROTEIN PB1A10.08"/>
    <property type="match status" value="1"/>
</dbReference>
<dbReference type="AlphaFoldDB" id="A0A0B1PB13"/>